<dbReference type="GO" id="GO:0005886">
    <property type="term" value="C:plasma membrane"/>
    <property type="evidence" value="ECO:0007669"/>
    <property type="project" value="UniProtKB-SubCell"/>
</dbReference>
<keyword evidence="3 8" id="KW-0813">Transport</keyword>
<sequence length="191" mass="21369">MFSSNKFSLQRIVQISILSGLAYLLSYISVSIIPIAPYMKLDFGDIPILLATILLSTSSGIVVSVMRAFLYFIFTGPSIINLIGVSSLLLASLTIVLSMSLVDRLFSKKIKYVLMVLFETISLTLIMSLANYFIITPLYINLAGFHFNFSLADSILYVVIPFNIIKGLFIGIVFVIILNRSKVWSTYKKRD</sequence>
<dbReference type="RefSeq" id="WP_108982169.1">
    <property type="nucleotide sequence ID" value="NZ_BAABXB010000030.1"/>
</dbReference>
<feature type="transmembrane region" description="Helical" evidence="9">
    <location>
        <begin position="12"/>
        <end position="36"/>
    </location>
</feature>
<dbReference type="Pfam" id="PF12822">
    <property type="entry name" value="ECF_trnsprt"/>
    <property type="match status" value="1"/>
</dbReference>
<keyword evidence="4 8" id="KW-1003">Cell membrane</keyword>
<evidence type="ECO:0000256" key="5">
    <source>
        <dbReference type="ARBA" id="ARBA00022692"/>
    </source>
</evidence>
<proteinExistence type="inferred from homology"/>
<feature type="transmembrane region" description="Helical" evidence="9">
    <location>
        <begin position="114"/>
        <end position="135"/>
    </location>
</feature>
<dbReference type="OrthoDB" id="9809216at2"/>
<comment type="subcellular location">
    <subcellularLocation>
        <location evidence="1">Cell membrane</location>
        <topology evidence="1">Multi-pass membrane protein</topology>
    </subcellularLocation>
</comment>
<feature type="transmembrane region" description="Helical" evidence="9">
    <location>
        <begin position="155"/>
        <end position="178"/>
    </location>
</feature>
<dbReference type="AlphaFoldDB" id="A0A2S2JIT3"/>
<evidence type="ECO:0000256" key="8">
    <source>
        <dbReference type="PIRNR" id="PIRNR037778"/>
    </source>
</evidence>
<evidence type="ECO:0000256" key="3">
    <source>
        <dbReference type="ARBA" id="ARBA00022448"/>
    </source>
</evidence>
<comment type="caution">
    <text evidence="10">The sequence shown here is derived from an EMBL/GenBank/DDBJ whole genome shotgun (WGS) entry which is preliminary data.</text>
</comment>
<accession>A0A2S2JIT3</accession>
<dbReference type="InterPro" id="IPR024529">
    <property type="entry name" value="ECF_trnsprt_substrate-spec"/>
</dbReference>
<protein>
    <recommendedName>
        <fullName evidence="8">Riboflavin transporter</fullName>
    </recommendedName>
</protein>
<comment type="similarity">
    <text evidence="2 8">Belongs to the prokaryotic riboflavin transporter (P-RFT) (TC 2.A.87) family.</text>
</comment>
<keyword evidence="7 8" id="KW-0472">Membrane</keyword>
<dbReference type="PIRSF" id="PIRSF037778">
    <property type="entry name" value="UCP037778_transp_RibU"/>
    <property type="match status" value="1"/>
</dbReference>
<evidence type="ECO:0000313" key="11">
    <source>
        <dbReference type="Proteomes" id="UP000784700"/>
    </source>
</evidence>
<keyword evidence="5 9" id="KW-0812">Transmembrane</keyword>
<name>A0A2S2JIT3_9LACO</name>
<dbReference type="Proteomes" id="UP000784700">
    <property type="component" value="Unassembled WGS sequence"/>
</dbReference>
<evidence type="ECO:0000256" key="2">
    <source>
        <dbReference type="ARBA" id="ARBA00005540"/>
    </source>
</evidence>
<organism evidence="10 11">
    <name type="scientific">Apilactobacillus micheneri</name>
    <dbReference type="NCBI Taxonomy" id="1899430"/>
    <lineage>
        <taxon>Bacteria</taxon>
        <taxon>Bacillati</taxon>
        <taxon>Bacillota</taxon>
        <taxon>Bacilli</taxon>
        <taxon>Lactobacillales</taxon>
        <taxon>Lactobacillaceae</taxon>
        <taxon>Apilactobacillus</taxon>
    </lineage>
</organism>
<feature type="transmembrane region" description="Helical" evidence="9">
    <location>
        <begin position="79"/>
        <end position="102"/>
    </location>
</feature>
<comment type="function">
    <text evidence="8">Probably a riboflavin-binding protein that interacts with the energy-coupling factor (ECF) ABC-transporter complex.</text>
</comment>
<dbReference type="PANTHER" id="PTHR38438">
    <property type="entry name" value="RIBOFLAVIN TRANSPORTER RIBU"/>
    <property type="match status" value="1"/>
</dbReference>
<dbReference type="GO" id="GO:0032217">
    <property type="term" value="F:riboflavin transmembrane transporter activity"/>
    <property type="evidence" value="ECO:0007669"/>
    <property type="project" value="UniProtKB-UniRule"/>
</dbReference>
<evidence type="ECO:0000313" key="10">
    <source>
        <dbReference type="EMBL" id="TPR45104.1"/>
    </source>
</evidence>
<evidence type="ECO:0000256" key="7">
    <source>
        <dbReference type="ARBA" id="ARBA00023136"/>
    </source>
</evidence>
<evidence type="ECO:0000256" key="1">
    <source>
        <dbReference type="ARBA" id="ARBA00004651"/>
    </source>
</evidence>
<keyword evidence="6 9" id="KW-1133">Transmembrane helix</keyword>
<reference evidence="10" key="1">
    <citation type="submission" date="2018-08" db="EMBL/GenBank/DDBJ databases">
        <title>Comparative genomics of wild bee and flower associated Lactobacillus reveals potential adaptation to the bee host.</title>
        <authorList>
            <person name="Vuong H.Q."/>
            <person name="Mcfrederick Q.S."/>
        </authorList>
    </citation>
    <scope>NUCLEOTIDE SEQUENCE</scope>
    <source>
        <strain evidence="10">HV_63</strain>
    </source>
</reference>
<dbReference type="EMBL" id="QUBG01000002">
    <property type="protein sequence ID" value="TPR45104.1"/>
    <property type="molecule type" value="Genomic_DNA"/>
</dbReference>
<dbReference type="InterPro" id="IPR025720">
    <property type="entry name" value="RibU"/>
</dbReference>
<dbReference type="Gene3D" id="1.10.1760.20">
    <property type="match status" value="1"/>
</dbReference>
<dbReference type="GeneID" id="58108071"/>
<evidence type="ECO:0000256" key="9">
    <source>
        <dbReference type="SAM" id="Phobius"/>
    </source>
</evidence>
<evidence type="ECO:0000256" key="4">
    <source>
        <dbReference type="ARBA" id="ARBA00022475"/>
    </source>
</evidence>
<gene>
    <name evidence="10" type="ORF">DY130_02615</name>
</gene>
<feature type="transmembrane region" description="Helical" evidence="9">
    <location>
        <begin position="48"/>
        <end position="73"/>
    </location>
</feature>
<evidence type="ECO:0000256" key="6">
    <source>
        <dbReference type="ARBA" id="ARBA00022989"/>
    </source>
</evidence>
<dbReference type="PANTHER" id="PTHR38438:SF1">
    <property type="entry name" value="RIBOFLAVIN TRANSPORTER RIBU"/>
    <property type="match status" value="1"/>
</dbReference>